<gene>
    <name evidence="1" type="ORF">GN244_ATG00883</name>
    <name evidence="2" type="ORF">GN958_ATG20686</name>
</gene>
<name>A0A833TNY1_PHYIN</name>
<evidence type="ECO:0000313" key="3">
    <source>
        <dbReference type="Proteomes" id="UP000602510"/>
    </source>
</evidence>
<protein>
    <submittedName>
        <fullName evidence="1">Uncharacterized protein</fullName>
    </submittedName>
</protein>
<dbReference type="Proteomes" id="UP000602510">
    <property type="component" value="Unassembled WGS sequence"/>
</dbReference>
<dbReference type="AlphaFoldDB" id="A0A833TNY1"/>
<evidence type="ECO:0000313" key="1">
    <source>
        <dbReference type="EMBL" id="KAF4046495.1"/>
    </source>
</evidence>
<dbReference type="EMBL" id="WSZM01000015">
    <property type="protein sequence ID" value="KAF4046495.1"/>
    <property type="molecule type" value="Genomic_DNA"/>
</dbReference>
<sequence>MVKLPARHGDNIASEQFCPDVKFFFKAVSQRRRHCELKLLGRLTAETTVPQSIQARCLQWYLVNTTASSWVLSIVDLL</sequence>
<proteinExistence type="predicted"/>
<evidence type="ECO:0000313" key="2">
    <source>
        <dbReference type="EMBL" id="KAF4130271.1"/>
    </source>
</evidence>
<comment type="caution">
    <text evidence="1">The sequence shown here is derived from an EMBL/GenBank/DDBJ whole genome shotgun (WGS) entry which is preliminary data.</text>
</comment>
<dbReference type="Proteomes" id="UP000704712">
    <property type="component" value="Unassembled WGS sequence"/>
</dbReference>
<dbReference type="EMBL" id="JAACNO010002868">
    <property type="protein sequence ID" value="KAF4130271.1"/>
    <property type="molecule type" value="Genomic_DNA"/>
</dbReference>
<accession>A0A833TNY1</accession>
<keyword evidence="3" id="KW-1185">Reference proteome</keyword>
<reference evidence="1" key="1">
    <citation type="submission" date="2020-04" db="EMBL/GenBank/DDBJ databases">
        <title>Hybrid Assembly of Korean Phytophthora infestans isolates.</title>
        <authorList>
            <person name="Prokchorchik M."/>
            <person name="Lee Y."/>
            <person name="Seo J."/>
            <person name="Cho J.-H."/>
            <person name="Park Y.-E."/>
            <person name="Jang D.-C."/>
            <person name="Im J.-S."/>
            <person name="Choi J.-G."/>
            <person name="Park H.-J."/>
            <person name="Lee G.-B."/>
            <person name="Lee Y.-G."/>
            <person name="Hong S.-Y."/>
            <person name="Cho K."/>
            <person name="Sohn K.H."/>
        </authorList>
    </citation>
    <scope>NUCLEOTIDE SEQUENCE</scope>
    <source>
        <strain evidence="1">KR_1_A1</strain>
        <strain evidence="2">KR_2_A2</strain>
    </source>
</reference>
<organism evidence="1 3">
    <name type="scientific">Phytophthora infestans</name>
    <name type="common">Potato late blight agent</name>
    <name type="synonym">Botrytis infestans</name>
    <dbReference type="NCBI Taxonomy" id="4787"/>
    <lineage>
        <taxon>Eukaryota</taxon>
        <taxon>Sar</taxon>
        <taxon>Stramenopiles</taxon>
        <taxon>Oomycota</taxon>
        <taxon>Peronosporomycetes</taxon>
        <taxon>Peronosporales</taxon>
        <taxon>Peronosporaceae</taxon>
        <taxon>Phytophthora</taxon>
    </lineage>
</organism>